<accession>A0ABU0AU88</accession>
<sequence length="88" mass="9540">MKKKLLSMGAGILIGVLGDKILKSNAVKKVAVSTVAGGLKAKESLDKTIEKVKESTEDIVAEAKVKNESEEKAREEKEETIEKLAEEK</sequence>
<gene>
    <name evidence="2" type="ORF">J2S72_000853</name>
</gene>
<reference evidence="2 3" key="1">
    <citation type="submission" date="2023-07" db="EMBL/GenBank/DDBJ databases">
        <title>Genomic Encyclopedia of Type Strains, Phase IV (KMG-IV): sequencing the most valuable type-strain genomes for metagenomic binning, comparative biology and taxonomic classification.</title>
        <authorList>
            <person name="Goeker M."/>
        </authorList>
    </citation>
    <scope>NUCLEOTIDE SEQUENCE [LARGE SCALE GENOMIC DNA]</scope>
    <source>
        <strain evidence="2 3">DSM 22616</strain>
    </source>
</reference>
<name>A0ABU0AU88_9FIRM</name>
<dbReference type="InterPro" id="IPR046092">
    <property type="entry name" value="DUF6110"/>
</dbReference>
<dbReference type="Pfam" id="PF19605">
    <property type="entry name" value="DUF6110"/>
    <property type="match status" value="1"/>
</dbReference>
<proteinExistence type="predicted"/>
<dbReference type="EMBL" id="JAUSTN010000004">
    <property type="protein sequence ID" value="MDQ0274832.1"/>
    <property type="molecule type" value="Genomic_DNA"/>
</dbReference>
<evidence type="ECO:0000313" key="3">
    <source>
        <dbReference type="Proteomes" id="UP001236559"/>
    </source>
</evidence>
<dbReference type="RefSeq" id="WP_023056459.1">
    <property type="nucleotide sequence ID" value="NZ_JAUSTN010000004.1"/>
</dbReference>
<dbReference type="Proteomes" id="UP001236559">
    <property type="component" value="Unassembled WGS sequence"/>
</dbReference>
<evidence type="ECO:0000313" key="2">
    <source>
        <dbReference type="EMBL" id="MDQ0274832.1"/>
    </source>
</evidence>
<keyword evidence="3" id="KW-1185">Reference proteome</keyword>
<organism evidence="2 3">
    <name type="scientific">Peptoniphilus koenoeneniae</name>
    <dbReference type="NCBI Taxonomy" id="507751"/>
    <lineage>
        <taxon>Bacteria</taxon>
        <taxon>Bacillati</taxon>
        <taxon>Bacillota</taxon>
        <taxon>Tissierellia</taxon>
        <taxon>Tissierellales</taxon>
        <taxon>Peptoniphilaceae</taxon>
        <taxon>Peptoniphilus</taxon>
    </lineage>
</organism>
<comment type="caution">
    <text evidence="2">The sequence shown here is derived from an EMBL/GenBank/DDBJ whole genome shotgun (WGS) entry which is preliminary data.</text>
</comment>
<protein>
    <submittedName>
        <fullName evidence="2">Vacuolar-type H+-ATPase subunit H</fullName>
    </submittedName>
</protein>
<evidence type="ECO:0000256" key="1">
    <source>
        <dbReference type="SAM" id="MobiDB-lite"/>
    </source>
</evidence>
<feature type="region of interest" description="Disordered" evidence="1">
    <location>
        <begin position="66"/>
        <end position="88"/>
    </location>
</feature>